<comment type="similarity">
    <text evidence="2">Belongs to the CSC1 (TC 1.A.17) family.</text>
</comment>
<organism evidence="12 13">
    <name type="scientific">Ganoderma sinense ZZ0214-1</name>
    <dbReference type="NCBI Taxonomy" id="1077348"/>
    <lineage>
        <taxon>Eukaryota</taxon>
        <taxon>Fungi</taxon>
        <taxon>Dikarya</taxon>
        <taxon>Basidiomycota</taxon>
        <taxon>Agaricomycotina</taxon>
        <taxon>Agaricomycetes</taxon>
        <taxon>Polyporales</taxon>
        <taxon>Polyporaceae</taxon>
        <taxon>Ganoderma</taxon>
    </lineage>
</organism>
<dbReference type="PANTHER" id="PTHR13018">
    <property type="entry name" value="PROBABLE MEMBRANE PROTEIN DUF221-RELATED"/>
    <property type="match status" value="1"/>
</dbReference>
<feature type="region of interest" description="Disordered" evidence="7">
    <location>
        <begin position="981"/>
        <end position="1055"/>
    </location>
</feature>
<feature type="region of interest" description="Disordered" evidence="7">
    <location>
        <begin position="1313"/>
        <end position="1335"/>
    </location>
</feature>
<feature type="region of interest" description="Disordered" evidence="7">
    <location>
        <begin position="311"/>
        <end position="332"/>
    </location>
</feature>
<dbReference type="PANTHER" id="PTHR13018:SF139">
    <property type="entry name" value="PHOSPHATE METABOLISM PROTEIN 7"/>
    <property type="match status" value="1"/>
</dbReference>
<dbReference type="OrthoDB" id="1689567at2759"/>
<evidence type="ECO:0000256" key="2">
    <source>
        <dbReference type="ARBA" id="ARBA00007779"/>
    </source>
</evidence>
<feature type="transmembrane region" description="Helical" evidence="8">
    <location>
        <begin position="766"/>
        <end position="782"/>
    </location>
</feature>
<feature type="domain" description="CSC1/OSCA1-like N-terminal transmembrane" evidence="10">
    <location>
        <begin position="61"/>
        <end position="183"/>
    </location>
</feature>
<sequence>MATIQNRPFSKDYSGLINQSVVAAGIFLVTITAHECMRRSRRGKGPFPPGLGSVESWEFGYLYQGRSWAKRPSPPLPRKWPLEWTKQVLKFPEDRFNELRGVDATLYIRWLRGCFWFAVLQCLTTLVILFPIHVTFSDGTVSSKSMTRASISSLVTTAKGLSLLWVHIVLLVWITLSWFGTLYWICKGAFRYRAQNILAAANRVARQVQAERDAQYDPHPHPQYPFHALPPLDEDHTNRGLRLRTIMVTNVPHSLRTEKELKEYFEYYLSRRVARPAIGITSSTQPGFLNKTFAFLFNRARRLPAQVHLMHPLPGEQSSRRSSPTQEARPEEYEAPAIDRVVIVRKMNELAAMLERREEILRLLETAHIKLARKALASVQAALESRNNSPRRLRTAVRRVSVVAKRVSIAESFDVQAVNQSEEGSEEGEDRTQLLIRTLKPYLPTLDSDLASEGRLSGWRSHFSKTLSDLETARRRAREKAPETSENDKTVWDALLSLPRSTLDTYQPLIHLSSIFRGKTVPAIDYYTAKLLIVTNMITEKRSMPLSDFEPMSTAFVSFVDPADARRACKYLAVHPDNPLQCLVTMAPSYEDLDWTRLMKPMFRVEFVKDWVVELGVWAFTIFWVFPVSFFVGLVNIQNLSTLWPGLLDFLQTHQWEEELLQSFVPTVLVALLSLLIPLLLLLIAKRAHTIATLSTLHDRIMTRYYKFLVVNVLVFFCVGTVALQSFLLSFKSVASSKVVNVIAQSFPVAAPFYVGWFIFTTAMHGGLELALFGVSPLSYYLDLDSQPVLASTDDWLPNHVLVMHVLLVFALLNPLVIPFALVYFSVERTVVKNQLLHVYAKNYEGNGQKLLIRMVRYSLDGLILAQVVFLAYMVVNEKTINVAISAVLIIITALYKMFLTRICRARFERDDILEAQVVCGTGQATEELIDEGAPTTGEGGPADLQATLANNAPGEAFPWRLPFELNFAYASMASRPRQLPRHLPNPFGPPRRSSSTVPLNPSSPTEEVPLRRPTLETCREASNGSENLPHPESNPAVVTKHHPHRPWEDESSLNHTYENPYYTRSIDNLLWLPRDPLDILNLDDTVDLRMSLTTQPGAGRLGAWREEDFIESGFSIPFAASIASLEEDTDTARLSYYRRLDGTEQIQLPPVIASRVSTIDQEDEVEMAPTYRRQSRRPRSNHSGTGGLQRPHTFDIGSSTGYRTLSIGSVSQASGRGPPSGVPSSFVLPSASHRRNRAASMDHELGMRPTRDYPSMGGRSALSVIEGAASRPLPFVHPNSVYPNSGSGVSGSKIISVQEAVYGVAIAEEEDAVEDVRDRDEEEEEEAQQPKSWLTAWMFRGS</sequence>
<comment type="caution">
    <text evidence="12">The sequence shown here is derived from an EMBL/GenBank/DDBJ whole genome shotgun (WGS) entry which is preliminary data.</text>
</comment>
<reference evidence="12 13" key="1">
    <citation type="journal article" date="2015" name="Sci. Rep.">
        <title>Chromosome-level genome map provides insights into diverse defense mechanisms in the medicinal fungus Ganoderma sinense.</title>
        <authorList>
            <person name="Zhu Y."/>
            <person name="Xu J."/>
            <person name="Sun C."/>
            <person name="Zhou S."/>
            <person name="Xu H."/>
            <person name="Nelson D.R."/>
            <person name="Qian J."/>
            <person name="Song J."/>
            <person name="Luo H."/>
            <person name="Xiang L."/>
            <person name="Li Y."/>
            <person name="Xu Z."/>
            <person name="Ji A."/>
            <person name="Wang L."/>
            <person name="Lu S."/>
            <person name="Hayward A."/>
            <person name="Sun W."/>
            <person name="Li X."/>
            <person name="Schwartz D.C."/>
            <person name="Wang Y."/>
            <person name="Chen S."/>
        </authorList>
    </citation>
    <scope>NUCLEOTIDE SEQUENCE [LARGE SCALE GENOMIC DNA]</scope>
    <source>
        <strain evidence="12 13">ZZ0214-1</strain>
    </source>
</reference>
<dbReference type="Pfam" id="PF14703">
    <property type="entry name" value="PHM7_cyt"/>
    <property type="match status" value="1"/>
</dbReference>
<evidence type="ECO:0000256" key="7">
    <source>
        <dbReference type="SAM" id="MobiDB-lite"/>
    </source>
</evidence>
<evidence type="ECO:0000256" key="5">
    <source>
        <dbReference type="ARBA" id="ARBA00022989"/>
    </source>
</evidence>
<dbReference type="InterPro" id="IPR027815">
    <property type="entry name" value="CSC1/OSCA1-like_cyt"/>
</dbReference>
<feature type="transmembrane region" description="Helical" evidence="8">
    <location>
        <begin position="114"/>
        <end position="136"/>
    </location>
</feature>
<evidence type="ECO:0000259" key="9">
    <source>
        <dbReference type="Pfam" id="PF02714"/>
    </source>
</evidence>
<feature type="transmembrane region" description="Helical" evidence="8">
    <location>
        <begin position="739"/>
        <end position="759"/>
    </location>
</feature>
<feature type="transmembrane region" description="Helical" evidence="8">
    <location>
        <begin position="164"/>
        <end position="186"/>
    </location>
</feature>
<feature type="transmembrane region" description="Helical" evidence="8">
    <location>
        <begin position="664"/>
        <end position="684"/>
    </location>
</feature>
<feature type="compositionally biased region" description="Polar residues" evidence="7">
    <location>
        <begin position="316"/>
        <end position="326"/>
    </location>
</feature>
<dbReference type="InterPro" id="IPR032880">
    <property type="entry name" value="CSC1/OSCA1-like_N"/>
</dbReference>
<keyword evidence="3" id="KW-0813">Transport</keyword>
<dbReference type="EMBL" id="AYKW01000069">
    <property type="protein sequence ID" value="PIL22331.1"/>
    <property type="molecule type" value="Genomic_DNA"/>
</dbReference>
<feature type="region of interest" description="Disordered" evidence="7">
    <location>
        <begin position="1210"/>
        <end position="1240"/>
    </location>
</feature>
<dbReference type="InterPro" id="IPR045122">
    <property type="entry name" value="Csc1-like"/>
</dbReference>
<feature type="region of interest" description="Disordered" evidence="7">
    <location>
        <begin position="1158"/>
        <end position="1197"/>
    </location>
</feature>
<dbReference type="GO" id="GO:0005886">
    <property type="term" value="C:plasma membrane"/>
    <property type="evidence" value="ECO:0007669"/>
    <property type="project" value="TreeGrafter"/>
</dbReference>
<feature type="transmembrane region" description="Helical" evidence="8">
    <location>
        <begin position="705"/>
        <end position="727"/>
    </location>
</feature>
<accession>A0A2G8RLD4</accession>
<evidence type="ECO:0000256" key="3">
    <source>
        <dbReference type="ARBA" id="ARBA00022448"/>
    </source>
</evidence>
<protein>
    <recommendedName>
        <fullName evidence="14">Transporter</fullName>
    </recommendedName>
</protein>
<evidence type="ECO:0008006" key="14">
    <source>
        <dbReference type="Google" id="ProtNLM"/>
    </source>
</evidence>
<keyword evidence="13" id="KW-1185">Reference proteome</keyword>
<feature type="transmembrane region" description="Helical" evidence="8">
    <location>
        <begin position="881"/>
        <end position="900"/>
    </location>
</feature>
<evidence type="ECO:0000313" key="13">
    <source>
        <dbReference type="Proteomes" id="UP000230002"/>
    </source>
</evidence>
<feature type="domain" description="CSC1/OSCA1-like cytosolic" evidence="11">
    <location>
        <begin position="333"/>
        <end position="595"/>
    </location>
</feature>
<evidence type="ECO:0000256" key="8">
    <source>
        <dbReference type="SAM" id="Phobius"/>
    </source>
</evidence>
<evidence type="ECO:0000256" key="1">
    <source>
        <dbReference type="ARBA" id="ARBA00004141"/>
    </source>
</evidence>
<evidence type="ECO:0000259" key="11">
    <source>
        <dbReference type="Pfam" id="PF14703"/>
    </source>
</evidence>
<feature type="transmembrane region" description="Helical" evidence="8">
    <location>
        <begin position="611"/>
        <end position="635"/>
    </location>
</feature>
<feature type="compositionally biased region" description="Low complexity" evidence="7">
    <location>
        <begin position="1215"/>
        <end position="1231"/>
    </location>
</feature>
<feature type="compositionally biased region" description="Polar residues" evidence="7">
    <location>
        <begin position="993"/>
        <end position="1006"/>
    </location>
</feature>
<dbReference type="Pfam" id="PF13967">
    <property type="entry name" value="RSN1_TM"/>
    <property type="match status" value="1"/>
</dbReference>
<dbReference type="InterPro" id="IPR003864">
    <property type="entry name" value="CSC1/OSCA1-like_7TM"/>
</dbReference>
<dbReference type="Pfam" id="PF02714">
    <property type="entry name" value="RSN1_7TM"/>
    <property type="match status" value="1"/>
</dbReference>
<evidence type="ECO:0000313" key="12">
    <source>
        <dbReference type="EMBL" id="PIL22331.1"/>
    </source>
</evidence>
<keyword evidence="6 8" id="KW-0472">Membrane</keyword>
<evidence type="ECO:0000259" key="10">
    <source>
        <dbReference type="Pfam" id="PF13967"/>
    </source>
</evidence>
<keyword evidence="5 8" id="KW-1133">Transmembrane helix</keyword>
<comment type="subcellular location">
    <subcellularLocation>
        <location evidence="1">Membrane</location>
        <topology evidence="1">Multi-pass membrane protein</topology>
    </subcellularLocation>
</comment>
<feature type="compositionally biased region" description="Basic and acidic residues" evidence="7">
    <location>
        <begin position="1009"/>
        <end position="1020"/>
    </location>
</feature>
<dbReference type="Proteomes" id="UP000230002">
    <property type="component" value="Unassembled WGS sequence"/>
</dbReference>
<name>A0A2G8RLD4_9APHY</name>
<evidence type="ECO:0000256" key="6">
    <source>
        <dbReference type="ARBA" id="ARBA00023136"/>
    </source>
</evidence>
<evidence type="ECO:0000256" key="4">
    <source>
        <dbReference type="ARBA" id="ARBA00022692"/>
    </source>
</evidence>
<keyword evidence="4 8" id="KW-0812">Transmembrane</keyword>
<dbReference type="GO" id="GO:0005227">
    <property type="term" value="F:calcium-activated cation channel activity"/>
    <property type="evidence" value="ECO:0007669"/>
    <property type="project" value="InterPro"/>
</dbReference>
<gene>
    <name evidence="12" type="ORF">GSI_15019</name>
</gene>
<dbReference type="STRING" id="1077348.A0A2G8RLD4"/>
<feature type="domain" description="CSC1/OSCA1-like 7TM region" evidence="9">
    <location>
        <begin position="610"/>
        <end position="873"/>
    </location>
</feature>
<proteinExistence type="inferred from homology"/>
<feature type="transmembrane region" description="Helical" evidence="8">
    <location>
        <begin position="802"/>
        <end position="825"/>
    </location>
</feature>
<feature type="transmembrane region" description="Helical" evidence="8">
    <location>
        <begin position="16"/>
        <end position="34"/>
    </location>
</feature>